<keyword evidence="1" id="KW-1133">Transmembrane helix</keyword>
<sequence>MTTESARTKPLLAIVGAAVALLALGYAVIMLPVSGMKVVDSTTALAVVGVLFILSGIWVFRNARSTE</sequence>
<evidence type="ECO:0000256" key="1">
    <source>
        <dbReference type="SAM" id="Phobius"/>
    </source>
</evidence>
<dbReference type="RefSeq" id="WP_188879102.1">
    <property type="nucleotide sequence ID" value="NZ_BMOQ01000006.1"/>
</dbReference>
<protein>
    <submittedName>
        <fullName evidence="2">Uncharacterized protein</fullName>
    </submittedName>
</protein>
<dbReference type="AlphaFoldDB" id="A0A830GED4"/>
<accession>A0A830GED4</accession>
<dbReference type="EMBL" id="BMOQ01000006">
    <property type="protein sequence ID" value="GGN20971.1"/>
    <property type="molecule type" value="Genomic_DNA"/>
</dbReference>
<reference evidence="2 3" key="1">
    <citation type="journal article" date="2019" name="Int. J. Syst. Evol. Microbiol.">
        <title>The Global Catalogue of Microorganisms (GCM) 10K type strain sequencing project: providing services to taxonomists for standard genome sequencing and annotation.</title>
        <authorList>
            <consortium name="The Broad Institute Genomics Platform"/>
            <consortium name="The Broad Institute Genome Sequencing Center for Infectious Disease"/>
            <person name="Wu L."/>
            <person name="Ma J."/>
        </authorList>
    </citation>
    <scope>NUCLEOTIDE SEQUENCE [LARGE SCALE GENOMIC DNA]</scope>
    <source>
        <strain evidence="2 3">JCM 16331</strain>
    </source>
</reference>
<organism evidence="2 3">
    <name type="scientific">Halarchaeum nitratireducens</name>
    <dbReference type="NCBI Taxonomy" id="489913"/>
    <lineage>
        <taxon>Archaea</taxon>
        <taxon>Methanobacteriati</taxon>
        <taxon>Methanobacteriota</taxon>
        <taxon>Stenosarchaea group</taxon>
        <taxon>Halobacteria</taxon>
        <taxon>Halobacteriales</taxon>
        <taxon>Halobacteriaceae</taxon>
    </lineage>
</organism>
<name>A0A830GED4_9EURY</name>
<proteinExistence type="predicted"/>
<dbReference type="Proteomes" id="UP000608850">
    <property type="component" value="Unassembled WGS sequence"/>
</dbReference>
<evidence type="ECO:0000313" key="3">
    <source>
        <dbReference type="Proteomes" id="UP000608850"/>
    </source>
</evidence>
<keyword evidence="1" id="KW-0472">Membrane</keyword>
<comment type="caution">
    <text evidence="2">The sequence shown here is derived from an EMBL/GenBank/DDBJ whole genome shotgun (WGS) entry which is preliminary data.</text>
</comment>
<keyword evidence="1" id="KW-0812">Transmembrane</keyword>
<feature type="transmembrane region" description="Helical" evidence="1">
    <location>
        <begin position="43"/>
        <end position="60"/>
    </location>
</feature>
<keyword evidence="3" id="KW-1185">Reference proteome</keyword>
<evidence type="ECO:0000313" key="2">
    <source>
        <dbReference type="EMBL" id="GGN20971.1"/>
    </source>
</evidence>
<gene>
    <name evidence="2" type="ORF">GCM10009021_22750</name>
</gene>